<reference evidence="2" key="1">
    <citation type="submission" date="2024-05" db="EMBL/GenBank/DDBJ databases">
        <authorList>
            <person name="Yang L."/>
            <person name="Pan L."/>
        </authorList>
    </citation>
    <scope>NUCLEOTIDE SEQUENCE</scope>
    <source>
        <strain evidence="2">FCG-7</strain>
    </source>
</reference>
<evidence type="ECO:0000313" key="2">
    <source>
        <dbReference type="EMBL" id="XBM00031.1"/>
    </source>
</evidence>
<sequence>MKLCYHDLYDSQFELLVVEVCKGILGRAIQGFATGPDGGRDGRFHGVADDWPSKSEPWSGKIIIQAKHTSELNAKFSDSDFGESETSILTKEIRRIKKLYDDGHLDAYMLFSNRKLGALANESILDRIASETGLCKSKISILGVEALNSLLKDFPQAISNAGINITNLPLQISPDALANVLLSIKGHLNSGVRPGRDCNNINTDFVREPFNEKNLRHGLSAEYAAEILDRVIDFYTIEDFLQNPINSDLKLTYNDALDEFTRWLLDNRMQSQSFDGLLNWLIKLLLERDSDLGRNRRLTSTFIYYMYWCCDLGFKNAASVK</sequence>
<feature type="domain" description="ABC-three component systems C-terminal" evidence="1">
    <location>
        <begin position="167"/>
        <end position="313"/>
    </location>
</feature>
<dbReference type="RefSeq" id="WP_348944399.1">
    <property type="nucleotide sequence ID" value="NZ_CP157355.1"/>
</dbReference>
<dbReference type="KEGG" id="cmav:ABHF33_13275"/>
<protein>
    <submittedName>
        <fullName evidence="2">ABC-three component system protein</fullName>
    </submittedName>
</protein>
<gene>
    <name evidence="2" type="ORF">ABHF33_13275</name>
</gene>
<dbReference type="AlphaFoldDB" id="A0AAU7F879"/>
<organism evidence="2">
    <name type="scientific">Chitinibacter mangrovi</name>
    <dbReference type="NCBI Taxonomy" id="3153927"/>
    <lineage>
        <taxon>Bacteria</taxon>
        <taxon>Pseudomonadati</taxon>
        <taxon>Pseudomonadota</taxon>
        <taxon>Betaproteobacteria</taxon>
        <taxon>Neisseriales</taxon>
        <taxon>Chitinibacteraceae</taxon>
        <taxon>Chitinibacter</taxon>
    </lineage>
</organism>
<accession>A0AAU7F879</accession>
<proteinExistence type="predicted"/>
<name>A0AAU7F879_9NEIS</name>
<evidence type="ECO:0000259" key="1">
    <source>
        <dbReference type="Pfam" id="PF20279"/>
    </source>
</evidence>
<dbReference type="EMBL" id="CP157355">
    <property type="protein sequence ID" value="XBM00031.1"/>
    <property type="molecule type" value="Genomic_DNA"/>
</dbReference>
<dbReference type="InterPro" id="IPR046917">
    <property type="entry name" value="ABC-3C_CTD12"/>
</dbReference>
<dbReference type="Pfam" id="PF20279">
    <property type="entry name" value="CTD12"/>
    <property type="match status" value="1"/>
</dbReference>